<dbReference type="OrthoDB" id="9810154at2"/>
<dbReference type="AlphaFoldDB" id="A0A077M2Z4"/>
<evidence type="ECO:0000256" key="1">
    <source>
        <dbReference type="PIRSR" id="PIRSR613078-2"/>
    </source>
</evidence>
<dbReference type="Gene3D" id="3.40.50.1240">
    <property type="entry name" value="Phosphoglycerate mutase-like"/>
    <property type="match status" value="1"/>
</dbReference>
<evidence type="ECO:0000313" key="3">
    <source>
        <dbReference type="Proteomes" id="UP000035720"/>
    </source>
</evidence>
<dbReference type="InterPro" id="IPR013078">
    <property type="entry name" value="His_Pase_superF_clade-1"/>
</dbReference>
<dbReference type="Proteomes" id="UP000035720">
    <property type="component" value="Unassembled WGS sequence"/>
</dbReference>
<name>A0A077M2Z4_9MICO</name>
<organism evidence="2 3">
    <name type="scientific">Nostocoides jenkinsii Ben 74</name>
    <dbReference type="NCBI Taxonomy" id="1193518"/>
    <lineage>
        <taxon>Bacteria</taxon>
        <taxon>Bacillati</taxon>
        <taxon>Actinomycetota</taxon>
        <taxon>Actinomycetes</taxon>
        <taxon>Micrococcales</taxon>
        <taxon>Intrasporangiaceae</taxon>
        <taxon>Nostocoides</taxon>
    </lineage>
</organism>
<dbReference type="Pfam" id="PF00300">
    <property type="entry name" value="His_Phos_1"/>
    <property type="match status" value="1"/>
</dbReference>
<protein>
    <recommendedName>
        <fullName evidence="4">Phosphohistidine phosphatase</fullName>
    </recommendedName>
</protein>
<comment type="caution">
    <text evidence="2">The sequence shown here is derived from an EMBL/GenBank/DDBJ whole genome shotgun (WGS) entry which is preliminary data.</text>
</comment>
<feature type="binding site" evidence="1">
    <location>
        <position position="58"/>
    </location>
    <ligand>
        <name>substrate</name>
    </ligand>
</feature>
<dbReference type="PANTHER" id="PTHR47623">
    <property type="entry name" value="OS09G0287300 PROTEIN"/>
    <property type="match status" value="1"/>
</dbReference>
<accession>A0A077M2Z4</accession>
<sequence>MERTLVVLRHAKSDWDAGVGDRERPLAKRGRRQAPETGRWLAEQGLAPDLALVSPAVRARQTWELERAELTAAGMAGGQTRVADAAYTFDGEALADLVRATRDAVRVLAIVSHNPACEDLVERATGELVTLPTSAVAVISLNEWTDVTSGQADLRYAGRPTP</sequence>
<dbReference type="SMART" id="SM00855">
    <property type="entry name" value="PGAM"/>
    <property type="match status" value="1"/>
</dbReference>
<evidence type="ECO:0008006" key="4">
    <source>
        <dbReference type="Google" id="ProtNLM"/>
    </source>
</evidence>
<reference evidence="2 3" key="1">
    <citation type="journal article" date="2013" name="ISME J.">
        <title>A metabolic model for members of the genus Tetrasphaera involved in enhanced biological phosphorus removal.</title>
        <authorList>
            <person name="Kristiansen R."/>
            <person name="Nguyen H.T.T."/>
            <person name="Saunders A.M."/>
            <person name="Nielsen J.L."/>
            <person name="Wimmer R."/>
            <person name="Le V.Q."/>
            <person name="McIlroy S.J."/>
            <person name="Petrovski S."/>
            <person name="Seviour R.J."/>
            <person name="Calteau A."/>
            <person name="Nielsen K.L."/>
            <person name="Nielsen P.H."/>
        </authorList>
    </citation>
    <scope>NUCLEOTIDE SEQUENCE [LARGE SCALE GENOMIC DNA]</scope>
    <source>
        <strain evidence="2 3">Ben 74</strain>
    </source>
</reference>
<dbReference type="STRING" id="1193518.BN13_1060024"/>
<dbReference type="SUPFAM" id="SSF53254">
    <property type="entry name" value="Phosphoglycerate mutase-like"/>
    <property type="match status" value="1"/>
</dbReference>
<dbReference type="InterPro" id="IPR029033">
    <property type="entry name" value="His_PPase_superfam"/>
</dbReference>
<dbReference type="PANTHER" id="PTHR47623:SF1">
    <property type="entry name" value="OS09G0287300 PROTEIN"/>
    <property type="match status" value="1"/>
</dbReference>
<proteinExistence type="predicted"/>
<dbReference type="RefSeq" id="WP_157038609.1">
    <property type="nucleotide sequence ID" value="NZ_HF571038.1"/>
</dbReference>
<keyword evidence="3" id="KW-1185">Reference proteome</keyword>
<dbReference type="EMBL" id="CAJC01000009">
    <property type="protein sequence ID" value="CCI51496.1"/>
    <property type="molecule type" value="Genomic_DNA"/>
</dbReference>
<dbReference type="CDD" id="cd07067">
    <property type="entry name" value="HP_PGM_like"/>
    <property type="match status" value="1"/>
</dbReference>
<gene>
    <name evidence="2" type="ORF">BN13_1060024</name>
</gene>
<evidence type="ECO:0000313" key="2">
    <source>
        <dbReference type="EMBL" id="CCI51496.1"/>
    </source>
</evidence>